<dbReference type="PANTHER" id="PTHR13847">
    <property type="entry name" value="SARCOSINE DEHYDROGENASE-RELATED"/>
    <property type="match status" value="1"/>
</dbReference>
<dbReference type="SUPFAM" id="SSF54373">
    <property type="entry name" value="FAD-linked reductases, C-terminal domain"/>
    <property type="match status" value="1"/>
</dbReference>
<sequence length="418" mass="43613">MAGSVIVLGAGVAGLSAALPLARAGRAVTVIDPLPPAGGASFGNAGLLSPDTVVPIAQPGMLRKVPGWLLDPDGPLVVRPRYLPRAAPWLLRWIMAGRMERVLAVSDAMRALNGQTMRCWQDLLGAADFAALARRTGQVQVWDSEGETEAAARDRMLRARHGIAAEVLDAEGVRALLPGITPAVKRGLFLPGNGHTVSPLRMVRRLADHFLAAGGTLLAERAMKIIPPEGGGEGGGWMVMTNAANHRAATLVVAGGAWSKQMLAPLGIHVPLEAERGYHLMLPDPSVMPALPIMDKARSIAVTPMEEGLRATGLVEIAGLEAPPDEARAARLMGLLAALLPGITGGTPRLWMGSRPSTPDSLPVLGPVKGRPGLHLCFGHGHFGMTGGPPSGRLVSDLILGERPLADPAAYALDRFGA</sequence>
<name>A0A437MLU4_9PROT</name>
<dbReference type="InterPro" id="IPR006076">
    <property type="entry name" value="FAD-dep_OxRdtase"/>
</dbReference>
<dbReference type="AlphaFoldDB" id="A0A437MLU4"/>
<gene>
    <name evidence="3" type="ORF">EOD42_00405</name>
</gene>
<evidence type="ECO:0000259" key="2">
    <source>
        <dbReference type="Pfam" id="PF01266"/>
    </source>
</evidence>
<dbReference type="Gene3D" id="3.30.9.10">
    <property type="entry name" value="D-Amino Acid Oxidase, subunit A, domain 2"/>
    <property type="match status" value="1"/>
</dbReference>
<evidence type="ECO:0000313" key="4">
    <source>
        <dbReference type="Proteomes" id="UP000282957"/>
    </source>
</evidence>
<dbReference type="PANTHER" id="PTHR13847:SF289">
    <property type="entry name" value="GLYCINE OXIDASE"/>
    <property type="match status" value="1"/>
</dbReference>
<dbReference type="InterPro" id="IPR036188">
    <property type="entry name" value="FAD/NAD-bd_sf"/>
</dbReference>
<proteinExistence type="predicted"/>
<evidence type="ECO:0000313" key="3">
    <source>
        <dbReference type="EMBL" id="RVT98611.1"/>
    </source>
</evidence>
<dbReference type="RefSeq" id="WP_127785083.1">
    <property type="nucleotide sequence ID" value="NZ_SACL01000001.1"/>
</dbReference>
<dbReference type="Pfam" id="PF01266">
    <property type="entry name" value="DAO"/>
    <property type="match status" value="1"/>
</dbReference>
<protein>
    <submittedName>
        <fullName evidence="3">FAD-dependent oxidoreductase</fullName>
    </submittedName>
</protein>
<accession>A0A437MLU4</accession>
<comment type="caution">
    <text evidence="3">The sequence shown here is derived from an EMBL/GenBank/DDBJ whole genome shotgun (WGS) entry which is preliminary data.</text>
</comment>
<keyword evidence="1" id="KW-0560">Oxidoreductase</keyword>
<dbReference type="GO" id="GO:0016491">
    <property type="term" value="F:oxidoreductase activity"/>
    <property type="evidence" value="ECO:0007669"/>
    <property type="project" value="UniProtKB-KW"/>
</dbReference>
<evidence type="ECO:0000256" key="1">
    <source>
        <dbReference type="ARBA" id="ARBA00023002"/>
    </source>
</evidence>
<organism evidence="3 4">
    <name type="scientific">Rhodovarius crocodyli</name>
    <dbReference type="NCBI Taxonomy" id="1979269"/>
    <lineage>
        <taxon>Bacteria</taxon>
        <taxon>Pseudomonadati</taxon>
        <taxon>Pseudomonadota</taxon>
        <taxon>Alphaproteobacteria</taxon>
        <taxon>Acetobacterales</taxon>
        <taxon>Roseomonadaceae</taxon>
        <taxon>Rhodovarius</taxon>
    </lineage>
</organism>
<reference evidence="3 4" key="1">
    <citation type="submission" date="2019-01" db="EMBL/GenBank/DDBJ databases">
        <authorList>
            <person name="Chen W.-M."/>
        </authorList>
    </citation>
    <scope>NUCLEOTIDE SEQUENCE [LARGE SCALE GENOMIC DNA]</scope>
    <source>
        <strain evidence="3 4">CCP-6</strain>
    </source>
</reference>
<dbReference type="EMBL" id="SACL01000001">
    <property type="protein sequence ID" value="RVT98611.1"/>
    <property type="molecule type" value="Genomic_DNA"/>
</dbReference>
<dbReference type="Gene3D" id="3.50.50.60">
    <property type="entry name" value="FAD/NAD(P)-binding domain"/>
    <property type="match status" value="2"/>
</dbReference>
<dbReference type="Proteomes" id="UP000282957">
    <property type="component" value="Unassembled WGS sequence"/>
</dbReference>
<keyword evidence="4" id="KW-1185">Reference proteome</keyword>
<feature type="domain" description="FAD dependent oxidoreductase" evidence="2">
    <location>
        <begin position="5"/>
        <end position="398"/>
    </location>
</feature>
<dbReference type="GO" id="GO:0005737">
    <property type="term" value="C:cytoplasm"/>
    <property type="evidence" value="ECO:0007669"/>
    <property type="project" value="TreeGrafter"/>
</dbReference>
<dbReference type="SUPFAM" id="SSF51905">
    <property type="entry name" value="FAD/NAD(P)-binding domain"/>
    <property type="match status" value="1"/>
</dbReference>
<dbReference type="OrthoDB" id="9805337at2"/>